<name>A0A0E9R3A6_ANGAN</name>
<accession>A0A0E9R3A6</accession>
<protein>
    <submittedName>
        <fullName evidence="1">Uncharacterized protein</fullName>
    </submittedName>
</protein>
<dbReference type="AlphaFoldDB" id="A0A0E9R3A6"/>
<proteinExistence type="predicted"/>
<evidence type="ECO:0000313" key="1">
    <source>
        <dbReference type="EMBL" id="JAH22803.1"/>
    </source>
</evidence>
<organism evidence="1">
    <name type="scientific">Anguilla anguilla</name>
    <name type="common">European freshwater eel</name>
    <name type="synonym">Muraena anguilla</name>
    <dbReference type="NCBI Taxonomy" id="7936"/>
    <lineage>
        <taxon>Eukaryota</taxon>
        <taxon>Metazoa</taxon>
        <taxon>Chordata</taxon>
        <taxon>Craniata</taxon>
        <taxon>Vertebrata</taxon>
        <taxon>Euteleostomi</taxon>
        <taxon>Actinopterygii</taxon>
        <taxon>Neopterygii</taxon>
        <taxon>Teleostei</taxon>
        <taxon>Anguilliformes</taxon>
        <taxon>Anguillidae</taxon>
        <taxon>Anguilla</taxon>
    </lineage>
</organism>
<reference evidence="1" key="1">
    <citation type="submission" date="2014-11" db="EMBL/GenBank/DDBJ databases">
        <authorList>
            <person name="Amaro Gonzalez C."/>
        </authorList>
    </citation>
    <scope>NUCLEOTIDE SEQUENCE</scope>
</reference>
<sequence>MTHKDQHTLWMASSSWRSAKLHAGRMCRIDDFEKDLSWWGYVRRVFFQDTQSK</sequence>
<dbReference type="EMBL" id="GBXM01085774">
    <property type="protein sequence ID" value="JAH22803.1"/>
    <property type="molecule type" value="Transcribed_RNA"/>
</dbReference>
<reference evidence="1" key="2">
    <citation type="journal article" date="2015" name="Fish Shellfish Immunol.">
        <title>Early steps in the European eel (Anguilla anguilla)-Vibrio vulnificus interaction in the gills: Role of the RtxA13 toxin.</title>
        <authorList>
            <person name="Callol A."/>
            <person name="Pajuelo D."/>
            <person name="Ebbesson L."/>
            <person name="Teles M."/>
            <person name="MacKenzie S."/>
            <person name="Amaro C."/>
        </authorList>
    </citation>
    <scope>NUCLEOTIDE SEQUENCE</scope>
</reference>